<evidence type="ECO:0000256" key="4">
    <source>
        <dbReference type="ARBA" id="ARBA00005056"/>
    </source>
</evidence>
<evidence type="ECO:0000256" key="5">
    <source>
        <dbReference type="ARBA" id="ARBA00005062"/>
    </source>
</evidence>
<dbReference type="Gene3D" id="3.30.360.10">
    <property type="entry name" value="Dihydrodipicolinate Reductase, domain 2"/>
    <property type="match status" value="1"/>
</dbReference>
<organism evidence="30 31">
    <name type="scientific">Vibrio cincinnatiensis DSM 19608</name>
    <dbReference type="NCBI Taxonomy" id="1123491"/>
    <lineage>
        <taxon>Bacteria</taxon>
        <taxon>Pseudomonadati</taxon>
        <taxon>Pseudomonadota</taxon>
        <taxon>Gammaproteobacteria</taxon>
        <taxon>Vibrionales</taxon>
        <taxon>Vibrionaceae</taxon>
        <taxon>Vibrio</taxon>
    </lineage>
</organism>
<dbReference type="GO" id="GO:0046872">
    <property type="term" value="F:metal ion binding"/>
    <property type="evidence" value="ECO:0007669"/>
    <property type="project" value="UniProtKB-KW"/>
</dbReference>
<dbReference type="InterPro" id="IPR001341">
    <property type="entry name" value="Asp_kinase"/>
</dbReference>
<evidence type="ECO:0000256" key="11">
    <source>
        <dbReference type="ARBA" id="ARBA00022679"/>
    </source>
</evidence>
<dbReference type="InterPro" id="IPR049638">
    <property type="entry name" value="AK-HD"/>
</dbReference>
<dbReference type="InterPro" id="IPR005106">
    <property type="entry name" value="Asp/hSer_DH_NAD-bd"/>
</dbReference>
<dbReference type="SUPFAM" id="SSF53633">
    <property type="entry name" value="Carbamate kinase-like"/>
    <property type="match status" value="1"/>
</dbReference>
<dbReference type="NCBIfam" id="NF006959">
    <property type="entry name" value="PRK09436.1"/>
    <property type="match status" value="1"/>
</dbReference>
<comment type="pathway">
    <text evidence="3 28">Amino-acid biosynthesis; L-methionine biosynthesis via de novo pathway; L-homoserine from L-aspartate: step 1/3.</text>
</comment>
<dbReference type="AlphaFoldDB" id="A0A1T4N453"/>
<keyword evidence="13" id="KW-0479">Metal-binding</keyword>
<dbReference type="InterPro" id="IPR041743">
    <property type="entry name" value="AK-HSDH_N"/>
</dbReference>
<dbReference type="PROSITE" id="PS00324">
    <property type="entry name" value="ASPARTOKINASE"/>
    <property type="match status" value="1"/>
</dbReference>
<keyword evidence="10 28" id="KW-0028">Amino-acid biosynthesis</keyword>
<name>A0A1T4N453_VIBCI</name>
<evidence type="ECO:0000256" key="27">
    <source>
        <dbReference type="ARBA" id="ARBA00049031"/>
    </source>
</evidence>
<comment type="similarity">
    <text evidence="7 28">In the C-terminal section; belongs to the homoserine dehydrogenase family.</text>
</comment>
<dbReference type="InterPro" id="IPR054352">
    <property type="entry name" value="ACT_Aspartokinase"/>
</dbReference>
<dbReference type="Gene3D" id="3.40.50.720">
    <property type="entry name" value="NAD(P)-binding Rossmann-like Domain"/>
    <property type="match status" value="1"/>
</dbReference>
<evidence type="ECO:0000256" key="2">
    <source>
        <dbReference type="ARBA" id="ARBA00004766"/>
    </source>
</evidence>
<dbReference type="NCBIfam" id="TIGR00657">
    <property type="entry name" value="asp_kinases"/>
    <property type="match status" value="1"/>
</dbReference>
<comment type="catalytic activity">
    <reaction evidence="25">
        <text>L-aspartate + ATP = 4-phospho-L-aspartate + ADP</text>
        <dbReference type="Rhea" id="RHEA:23776"/>
        <dbReference type="ChEBI" id="CHEBI:29991"/>
        <dbReference type="ChEBI" id="CHEBI:30616"/>
        <dbReference type="ChEBI" id="CHEBI:57535"/>
        <dbReference type="ChEBI" id="CHEBI:456216"/>
        <dbReference type="EC" id="2.7.2.4"/>
    </reaction>
    <physiologicalReaction direction="left-to-right" evidence="25">
        <dbReference type="Rhea" id="RHEA:23777"/>
    </physiologicalReaction>
</comment>
<dbReference type="InterPro" id="IPR045865">
    <property type="entry name" value="ACT-like_dom_sf"/>
</dbReference>
<dbReference type="GO" id="GO:0009090">
    <property type="term" value="P:homoserine biosynthetic process"/>
    <property type="evidence" value="ECO:0007669"/>
    <property type="project" value="UniProtKB-ARBA"/>
</dbReference>
<evidence type="ECO:0000256" key="6">
    <source>
        <dbReference type="ARBA" id="ARBA00005139"/>
    </source>
</evidence>
<dbReference type="SUPFAM" id="SSF51735">
    <property type="entry name" value="NAD(P)-binding Rossmann-fold domains"/>
    <property type="match status" value="1"/>
</dbReference>
<dbReference type="FunFam" id="3.30.360.10:FF:000006">
    <property type="entry name" value="Bifunctional aspartokinase/homoserine dehydrogenase"/>
    <property type="match status" value="1"/>
</dbReference>
<keyword evidence="15 28" id="KW-0418">Kinase</keyword>
<evidence type="ECO:0000256" key="8">
    <source>
        <dbReference type="ARBA" id="ARBA00010046"/>
    </source>
</evidence>
<dbReference type="EC" id="1.1.1.3" evidence="28"/>
<dbReference type="PROSITE" id="PS01042">
    <property type="entry name" value="HOMOSER_DHGENASE"/>
    <property type="match status" value="1"/>
</dbReference>
<dbReference type="SUPFAM" id="SSF55347">
    <property type="entry name" value="Glyceraldehyde-3-phosphate dehydrogenase-like, C-terminal domain"/>
    <property type="match status" value="1"/>
</dbReference>
<dbReference type="Pfam" id="PF00742">
    <property type="entry name" value="Homoserine_dh"/>
    <property type="match status" value="1"/>
</dbReference>
<evidence type="ECO:0000256" key="18">
    <source>
        <dbReference type="ARBA" id="ARBA00023002"/>
    </source>
</evidence>
<feature type="domain" description="ACT" evidence="29">
    <location>
        <begin position="355"/>
        <end position="429"/>
    </location>
</feature>
<comment type="catalytic activity">
    <reaction evidence="27">
        <text>L-homoserine + NAD(+) = L-aspartate 4-semialdehyde + NADH + H(+)</text>
        <dbReference type="Rhea" id="RHEA:15757"/>
        <dbReference type="ChEBI" id="CHEBI:15378"/>
        <dbReference type="ChEBI" id="CHEBI:57476"/>
        <dbReference type="ChEBI" id="CHEBI:57540"/>
        <dbReference type="ChEBI" id="CHEBI:57945"/>
        <dbReference type="ChEBI" id="CHEBI:537519"/>
        <dbReference type="EC" id="1.1.1.3"/>
    </reaction>
    <physiologicalReaction direction="right-to-left" evidence="27">
        <dbReference type="Rhea" id="RHEA:15759"/>
    </physiologicalReaction>
</comment>
<evidence type="ECO:0000256" key="19">
    <source>
        <dbReference type="ARBA" id="ARBA00023027"/>
    </source>
</evidence>
<dbReference type="InterPro" id="IPR018042">
    <property type="entry name" value="Aspartate_kinase_CS"/>
</dbReference>
<evidence type="ECO:0000256" key="20">
    <source>
        <dbReference type="ARBA" id="ARBA00023053"/>
    </source>
</evidence>
<evidence type="ECO:0000256" key="24">
    <source>
        <dbReference type="ARBA" id="ARBA00044938"/>
    </source>
</evidence>
<dbReference type="Pfam" id="PF00696">
    <property type="entry name" value="AA_kinase"/>
    <property type="match status" value="1"/>
</dbReference>
<dbReference type="GO" id="GO:0009089">
    <property type="term" value="P:lysine biosynthetic process via diaminopimelate"/>
    <property type="evidence" value="ECO:0007669"/>
    <property type="project" value="UniProtKB-UniRule"/>
</dbReference>
<comment type="pathway">
    <text evidence="5 28">Amino-acid biosynthesis; L-methionine biosynthesis via de novo pathway; L-homoserine from L-aspartate: step 3/3.</text>
</comment>
<dbReference type="GO" id="GO:0009088">
    <property type="term" value="P:threonine biosynthetic process"/>
    <property type="evidence" value="ECO:0007669"/>
    <property type="project" value="UniProtKB-UniRule"/>
</dbReference>
<comment type="pathway">
    <text evidence="6 28">Amino-acid biosynthesis; L-threonine biosynthesis; L-threonine from L-aspartate: step 1/5.</text>
</comment>
<dbReference type="InterPro" id="IPR042199">
    <property type="entry name" value="AsparK_Bifunc_asparK/hSer_DH"/>
</dbReference>
<dbReference type="GO" id="GO:0004072">
    <property type="term" value="F:aspartate kinase activity"/>
    <property type="evidence" value="ECO:0007669"/>
    <property type="project" value="UniProtKB-UniRule"/>
</dbReference>
<dbReference type="PROSITE" id="PS51671">
    <property type="entry name" value="ACT"/>
    <property type="match status" value="1"/>
</dbReference>
<keyword evidence="12" id="KW-0791">Threonine biosynthesis</keyword>
<dbReference type="EC" id="2.7.2.4" evidence="28"/>
<dbReference type="GO" id="GO:0050661">
    <property type="term" value="F:NADP binding"/>
    <property type="evidence" value="ECO:0007669"/>
    <property type="project" value="UniProtKB-UniRule"/>
</dbReference>
<keyword evidence="22" id="KW-0486">Methionine biosynthesis</keyword>
<dbReference type="Gene3D" id="3.40.1160.10">
    <property type="entry name" value="Acetylglutamate kinase-like"/>
    <property type="match status" value="1"/>
</dbReference>
<evidence type="ECO:0000256" key="25">
    <source>
        <dbReference type="ARBA" id="ARBA00048561"/>
    </source>
</evidence>
<accession>A0A1T4N453</accession>
<keyword evidence="18 28" id="KW-0560">Oxidoreductase</keyword>
<evidence type="ECO:0000256" key="12">
    <source>
        <dbReference type="ARBA" id="ARBA00022697"/>
    </source>
</evidence>
<evidence type="ECO:0000256" key="14">
    <source>
        <dbReference type="ARBA" id="ARBA00022741"/>
    </source>
</evidence>
<dbReference type="InterPro" id="IPR011147">
    <property type="entry name" value="Bifunc_Aspkin/hSer_DH"/>
</dbReference>
<evidence type="ECO:0000256" key="9">
    <source>
        <dbReference type="ARBA" id="ARBA00011881"/>
    </source>
</evidence>
<keyword evidence="23" id="KW-0511">Multifunctional enzyme</keyword>
<dbReference type="SUPFAM" id="SSF55021">
    <property type="entry name" value="ACT-like"/>
    <property type="match status" value="2"/>
</dbReference>
<evidence type="ECO:0000256" key="22">
    <source>
        <dbReference type="ARBA" id="ARBA00023167"/>
    </source>
</evidence>
<dbReference type="Proteomes" id="UP000190834">
    <property type="component" value="Unassembled WGS sequence"/>
</dbReference>
<comment type="pathway">
    <text evidence="4 28">Amino-acid biosynthesis; L-threonine biosynthesis; L-threonine from L-aspartate: step 3/5.</text>
</comment>
<evidence type="ECO:0000256" key="7">
    <source>
        <dbReference type="ARBA" id="ARBA00007952"/>
    </source>
</evidence>
<evidence type="ECO:0000313" key="30">
    <source>
        <dbReference type="EMBL" id="SJZ73847.1"/>
    </source>
</evidence>
<dbReference type="CDD" id="cd04921">
    <property type="entry name" value="ACT_AKi-HSDH-ThrA-like_1"/>
    <property type="match status" value="1"/>
</dbReference>
<evidence type="ECO:0000256" key="26">
    <source>
        <dbReference type="ARBA" id="ARBA00048841"/>
    </source>
</evidence>
<evidence type="ECO:0000259" key="29">
    <source>
        <dbReference type="PROSITE" id="PS51671"/>
    </source>
</evidence>
<evidence type="ECO:0000256" key="15">
    <source>
        <dbReference type="ARBA" id="ARBA00022777"/>
    </source>
</evidence>
<dbReference type="EMBL" id="FUXB01000005">
    <property type="protein sequence ID" value="SJZ73847.1"/>
    <property type="molecule type" value="Genomic_DNA"/>
</dbReference>
<evidence type="ECO:0000256" key="16">
    <source>
        <dbReference type="ARBA" id="ARBA00022840"/>
    </source>
</evidence>
<keyword evidence="11 28" id="KW-0808">Transferase</keyword>
<keyword evidence="31" id="KW-1185">Reference proteome</keyword>
<dbReference type="InterPro" id="IPR019811">
    <property type="entry name" value="HDH_CS"/>
</dbReference>
<dbReference type="FunFam" id="3.40.50.720:FF:000083">
    <property type="entry name" value="Bifunctional aspartokinase/homoserine dehydrogenase"/>
    <property type="match status" value="1"/>
</dbReference>
<evidence type="ECO:0000313" key="31">
    <source>
        <dbReference type="Proteomes" id="UP000190834"/>
    </source>
</evidence>
<dbReference type="GO" id="GO:0009086">
    <property type="term" value="P:methionine biosynthetic process"/>
    <property type="evidence" value="ECO:0007669"/>
    <property type="project" value="UniProtKB-KW"/>
</dbReference>
<evidence type="ECO:0000256" key="21">
    <source>
        <dbReference type="ARBA" id="ARBA00023154"/>
    </source>
</evidence>
<reference evidence="31" key="1">
    <citation type="submission" date="2017-02" db="EMBL/GenBank/DDBJ databases">
        <authorList>
            <person name="Varghese N."/>
            <person name="Submissions S."/>
        </authorList>
    </citation>
    <scope>NUCLEOTIDE SEQUENCE [LARGE SCALE GENOMIC DNA]</scope>
    <source>
        <strain evidence="31">DSM 19608</strain>
    </source>
</reference>
<dbReference type="UniPathway" id="UPA00051">
    <property type="reaction ID" value="UER00462"/>
</dbReference>
<proteinExistence type="inferred from homology"/>
<dbReference type="GO" id="GO:0005524">
    <property type="term" value="F:ATP binding"/>
    <property type="evidence" value="ECO:0007669"/>
    <property type="project" value="UniProtKB-UniRule"/>
</dbReference>
<dbReference type="PANTHER" id="PTHR43070">
    <property type="match status" value="1"/>
</dbReference>
<keyword evidence="14 28" id="KW-0547">Nucleotide-binding</keyword>
<dbReference type="NCBIfam" id="NF007003">
    <property type="entry name" value="PRK09466.1"/>
    <property type="match status" value="1"/>
</dbReference>
<dbReference type="InterPro" id="IPR036291">
    <property type="entry name" value="NAD(P)-bd_dom_sf"/>
</dbReference>
<dbReference type="FunFam" id="3.30.2130.10:FF:000001">
    <property type="entry name" value="Bifunctional aspartokinase/homoserine dehydrogenase"/>
    <property type="match status" value="1"/>
</dbReference>
<evidence type="ECO:0000256" key="13">
    <source>
        <dbReference type="ARBA" id="ARBA00022723"/>
    </source>
</evidence>
<evidence type="ECO:0000256" key="3">
    <source>
        <dbReference type="ARBA" id="ARBA00004986"/>
    </source>
</evidence>
<keyword evidence="16 28" id="KW-0067">ATP-binding</keyword>
<comment type="subunit">
    <text evidence="9 28">Homotetramer.</text>
</comment>
<dbReference type="FunFam" id="3.40.1160.10:FF:000016">
    <property type="entry name" value="Bifunctional aspartokinase/homoserine dehydrogenase"/>
    <property type="match status" value="1"/>
</dbReference>
<comment type="function">
    <text evidence="24">Bifunctional aspartate kinase and homoserine dehydrogenase that catalyzes the first and the third steps toward the synthesis of lysine, methionine and threonine from aspartate.</text>
</comment>
<evidence type="ECO:0000256" key="1">
    <source>
        <dbReference type="ARBA" id="ARBA00001920"/>
    </source>
</evidence>
<dbReference type="InterPro" id="IPR001342">
    <property type="entry name" value="HDH_cat"/>
</dbReference>
<dbReference type="CDD" id="cd04922">
    <property type="entry name" value="ACT_AKi-HSDH-ThrA_2"/>
    <property type="match status" value="1"/>
</dbReference>
<keyword evidence="19" id="KW-0520">NAD</keyword>
<keyword evidence="20" id="KW-0915">Sodium</keyword>
<sequence>MLGQAAERKNSQKKACIPTGTGLFLYLFFMSLEEGMRVLKFGGSSLADADRLLRVADIIANNAQQEEVAVVLSAPGKTTNKLIAVIDTALRNGDAERQIIELEESFQILFNDIKAKLAHIDGAAYAEQVASSMAQLRQFVHGIRLLGMCPDNVNARIISKGERISIQLMKAVIQAKGLSANLINPVDYLVAKGDYLEAMVDVEKSTQNFKQFPLPEKQVHIMPGFTAGNKKGELVCLGRNGSDYSAAVLAACLRADCCEIWTDVDGVYNCDPRLVDDARLLKSLSYQEAMELSYFGASVLHPKTIAPIAQFQIPCLIKNSFNPQGAGTLIGQDTGEDKLAIKGITTLNNLTMVNVSGPGMKGMVGMASRIFGAMSSAGVSIVLITQSSSEYSISFCIEADDKPLAKQALAEAFELELKEGLLEPVEFMNDLSIITLVGDGMRTSRGVASQFFSSLTEAHVNIVAIAQGSSERAISAVIPEDKVSSAIKACHENLFNSKHFLDLFVVGLGGVGGELVDQIYRQQAKLAEKGIVIRVCGLANSQGLLLDSNGLPLADWRDRMNAATEGFSLERLTALVQRNHIINPVLVDCTSSEEIARQYADFLAAGFHVVTPNKKANTASMAYYQQLRDVARHSRRKLMYETTVGAGLPVIENLQNLIAAGDELEKFNGILSGSLSFIFGKLDEGLTLSQATTLAKEKGFTEPDPRDDLSGMDVARKLLILAREAGMKLELSDVKVEQALPPSFDASGSIEEFMLRLPQADEYFSSLVNQAAQQGKVLRYVGEIADGECRVRIAMVDENDPMFKVKEGENALAFYSRYYQPIPLVLRGYGAGTEVTAAGVFADVMRTLGWKLGV</sequence>
<dbReference type="InterPro" id="IPR036393">
    <property type="entry name" value="AceGlu_kinase-like_sf"/>
</dbReference>
<evidence type="ECO:0000256" key="23">
    <source>
        <dbReference type="ARBA" id="ARBA00023268"/>
    </source>
</evidence>
<comment type="pathway">
    <text evidence="2 28">Amino-acid biosynthesis; L-lysine biosynthesis via DAP pathway; (S)-tetrahydrodipicolinate from L-aspartate: step 1/4.</text>
</comment>
<dbReference type="Pfam" id="PF22468">
    <property type="entry name" value="ACT_9"/>
    <property type="match status" value="2"/>
</dbReference>
<comment type="cofactor">
    <cofactor evidence="1">
        <name>a metal cation</name>
        <dbReference type="ChEBI" id="CHEBI:25213"/>
    </cofactor>
</comment>
<dbReference type="Gene3D" id="3.30.2130.10">
    <property type="entry name" value="VC0802-like"/>
    <property type="match status" value="1"/>
</dbReference>
<dbReference type="PANTHER" id="PTHR43070:SF3">
    <property type="entry name" value="HOMOSERINE DEHYDROGENASE"/>
    <property type="match status" value="1"/>
</dbReference>
<dbReference type="STRING" id="1123491.SAMN02745782_01204"/>
<evidence type="ECO:0000256" key="28">
    <source>
        <dbReference type="PIRNR" id="PIRNR000727"/>
    </source>
</evidence>
<dbReference type="UniPathway" id="UPA00050">
    <property type="reaction ID" value="UER00063"/>
</dbReference>
<dbReference type="UniPathway" id="UPA00034">
    <property type="reaction ID" value="UER00015"/>
</dbReference>
<dbReference type="InterPro" id="IPR001048">
    <property type="entry name" value="Asp/Glu/Uridylate_kinase"/>
</dbReference>
<dbReference type="PIRSF" id="PIRSF000727">
    <property type="entry name" value="ThrA"/>
    <property type="match status" value="1"/>
</dbReference>
<dbReference type="CDD" id="cd04257">
    <property type="entry name" value="AAK_AK-HSDH"/>
    <property type="match status" value="1"/>
</dbReference>
<dbReference type="GO" id="GO:0004412">
    <property type="term" value="F:homoserine dehydrogenase activity"/>
    <property type="evidence" value="ECO:0007669"/>
    <property type="project" value="UniProtKB-UniRule"/>
</dbReference>
<dbReference type="InterPro" id="IPR002912">
    <property type="entry name" value="ACT_dom"/>
</dbReference>
<keyword evidence="17 28" id="KW-0521">NADP</keyword>
<comment type="similarity">
    <text evidence="8 28">In the N-terminal section; belongs to the aspartokinase family.</text>
</comment>
<dbReference type="Gene3D" id="1.20.120.1320">
    <property type="entry name" value="Aspartokinase, catalytic domain"/>
    <property type="match status" value="1"/>
</dbReference>
<keyword evidence="21" id="KW-0457">Lysine biosynthesis</keyword>
<evidence type="ECO:0000256" key="10">
    <source>
        <dbReference type="ARBA" id="ARBA00022605"/>
    </source>
</evidence>
<evidence type="ECO:0000256" key="17">
    <source>
        <dbReference type="ARBA" id="ARBA00022857"/>
    </source>
</evidence>
<dbReference type="Pfam" id="PF03447">
    <property type="entry name" value="NAD_binding_3"/>
    <property type="match status" value="1"/>
</dbReference>
<protein>
    <recommendedName>
        <fullName evidence="28">Bifunctional aspartokinase/homoserine dehydrogenase</fullName>
    </recommendedName>
    <domain>
        <recommendedName>
            <fullName evidence="28">Aspartokinase</fullName>
            <ecNumber evidence="28">2.7.2.4</ecNumber>
        </recommendedName>
    </domain>
    <domain>
        <recommendedName>
            <fullName evidence="28">Homoserine dehydrogenase</fullName>
            <ecNumber evidence="28">1.1.1.3</ecNumber>
        </recommendedName>
    </domain>
</protein>
<gene>
    <name evidence="30" type="ORF">SAMN02745782_01204</name>
</gene>
<comment type="catalytic activity">
    <reaction evidence="26">
        <text>L-homoserine + NADP(+) = L-aspartate 4-semialdehyde + NADPH + H(+)</text>
        <dbReference type="Rhea" id="RHEA:15761"/>
        <dbReference type="ChEBI" id="CHEBI:15378"/>
        <dbReference type="ChEBI" id="CHEBI:57476"/>
        <dbReference type="ChEBI" id="CHEBI:57783"/>
        <dbReference type="ChEBI" id="CHEBI:58349"/>
        <dbReference type="ChEBI" id="CHEBI:537519"/>
        <dbReference type="EC" id="1.1.1.3"/>
    </reaction>
    <physiologicalReaction direction="right-to-left" evidence="26">
        <dbReference type="Rhea" id="RHEA:15763"/>
    </physiologicalReaction>
</comment>